<dbReference type="InterPro" id="IPR050924">
    <property type="entry name" value="Peroxiredoxin_BCP/PrxQ"/>
</dbReference>
<keyword evidence="8" id="KW-0676">Redox-active center</keyword>
<evidence type="ECO:0000256" key="15">
    <source>
        <dbReference type="PIRSR" id="PIRSR000239-1"/>
    </source>
</evidence>
<dbReference type="InterPro" id="IPR036249">
    <property type="entry name" value="Thioredoxin-like_sf"/>
</dbReference>
<keyword evidence="5" id="KW-0049">Antioxidant</keyword>
<keyword evidence="6" id="KW-0560">Oxidoreductase</keyword>
<protein>
    <recommendedName>
        <fullName evidence="13">Putative peroxiredoxin bcp</fullName>
        <ecNumber evidence="3">1.11.1.24</ecNumber>
    </recommendedName>
    <alternativeName>
        <fullName evidence="14">Bacterioferritin comigratory protein homolog</fullName>
    </alternativeName>
    <alternativeName>
        <fullName evidence="9">Thioredoxin peroxidase</fullName>
    </alternativeName>
    <alternativeName>
        <fullName evidence="11">Thioredoxin-dependent peroxiredoxin Bcp</fullName>
    </alternativeName>
</protein>
<dbReference type="GO" id="GO:0034599">
    <property type="term" value="P:cellular response to oxidative stress"/>
    <property type="evidence" value="ECO:0007669"/>
    <property type="project" value="TreeGrafter"/>
</dbReference>
<evidence type="ECO:0000313" key="18">
    <source>
        <dbReference type="Proteomes" id="UP000257045"/>
    </source>
</evidence>
<evidence type="ECO:0000256" key="13">
    <source>
        <dbReference type="ARBA" id="ARBA00072587"/>
    </source>
</evidence>
<evidence type="ECO:0000256" key="12">
    <source>
        <dbReference type="ARBA" id="ARBA00049091"/>
    </source>
</evidence>
<dbReference type="PANTHER" id="PTHR42801:SF4">
    <property type="entry name" value="AHPC_TSA FAMILY PROTEIN"/>
    <property type="match status" value="1"/>
</dbReference>
<evidence type="ECO:0000256" key="3">
    <source>
        <dbReference type="ARBA" id="ARBA00013017"/>
    </source>
</evidence>
<dbReference type="OrthoDB" id="9812811at2"/>
<dbReference type="EC" id="1.11.1.24" evidence="3"/>
<reference evidence="17 18" key="1">
    <citation type="submission" date="2018-04" db="EMBL/GenBank/DDBJ databases">
        <title>Novel Campyloabacter and Helicobacter Species and Strains.</title>
        <authorList>
            <person name="Mannion A.J."/>
            <person name="Shen Z."/>
            <person name="Fox J.G."/>
        </authorList>
    </citation>
    <scope>NUCLEOTIDE SEQUENCE [LARGE SCALE GENOMIC DNA]</scope>
    <source>
        <strain evidence="17 18">MIT 04-9366</strain>
    </source>
</reference>
<keyword evidence="7" id="KW-1015">Disulfide bond</keyword>
<feature type="active site" description="Cysteine sulfenic acid (-SOH) intermediate; for peroxidase activity" evidence="15">
    <location>
        <position position="45"/>
    </location>
</feature>
<gene>
    <name evidence="17" type="ORF">CQA58_05325</name>
</gene>
<evidence type="ECO:0000256" key="10">
    <source>
        <dbReference type="ARBA" id="ARBA00038489"/>
    </source>
</evidence>
<dbReference type="GO" id="GO:0045454">
    <property type="term" value="P:cell redox homeostasis"/>
    <property type="evidence" value="ECO:0007669"/>
    <property type="project" value="TreeGrafter"/>
</dbReference>
<evidence type="ECO:0000256" key="2">
    <source>
        <dbReference type="ARBA" id="ARBA00011245"/>
    </source>
</evidence>
<dbReference type="AlphaFoldDB" id="A0A3D8IZS7"/>
<comment type="function">
    <text evidence="1">Thiol-specific peroxidase that catalyzes the reduction of hydrogen peroxide and organic hydroperoxides to water and alcohols, respectively. Plays a role in cell protection against oxidative stress by detoxifying peroxides and as sensor of hydrogen peroxide-mediated signaling events.</text>
</comment>
<keyword evidence="4" id="KW-0575">Peroxidase</keyword>
<name>A0A3D8IZS7_9HELI</name>
<dbReference type="PANTHER" id="PTHR42801">
    <property type="entry name" value="THIOREDOXIN-DEPENDENT PEROXIDE REDUCTASE"/>
    <property type="match status" value="1"/>
</dbReference>
<dbReference type="GO" id="GO:0005737">
    <property type="term" value="C:cytoplasm"/>
    <property type="evidence" value="ECO:0007669"/>
    <property type="project" value="TreeGrafter"/>
</dbReference>
<dbReference type="Gene3D" id="3.40.30.10">
    <property type="entry name" value="Glutaredoxin"/>
    <property type="match status" value="1"/>
</dbReference>
<evidence type="ECO:0000256" key="4">
    <source>
        <dbReference type="ARBA" id="ARBA00022559"/>
    </source>
</evidence>
<evidence type="ECO:0000259" key="16">
    <source>
        <dbReference type="PROSITE" id="PS51352"/>
    </source>
</evidence>
<evidence type="ECO:0000256" key="1">
    <source>
        <dbReference type="ARBA" id="ARBA00003330"/>
    </source>
</evidence>
<comment type="caution">
    <text evidence="17">The sequence shown here is derived from an EMBL/GenBank/DDBJ whole genome shotgun (WGS) entry which is preliminary data.</text>
</comment>
<dbReference type="RefSeq" id="WP_115569688.1">
    <property type="nucleotide sequence ID" value="NZ_NXLV01000008.1"/>
</dbReference>
<dbReference type="InterPro" id="IPR000866">
    <property type="entry name" value="AhpC/TSA"/>
</dbReference>
<evidence type="ECO:0000256" key="11">
    <source>
        <dbReference type="ARBA" id="ARBA00042639"/>
    </source>
</evidence>
<comment type="subunit">
    <text evidence="2">Monomer.</text>
</comment>
<dbReference type="CDD" id="cd03017">
    <property type="entry name" value="PRX_BCP"/>
    <property type="match status" value="1"/>
</dbReference>
<sequence length="154" mass="16929">MCLEINDIAPSFALQNQDGVEVRLQDILGKVLVLYFYPKDNTSGCSLEAQDFTSLLGEFQSLGANVVGVSPDSIQSHKRFIEAKGLKLMLLSDPSRSVSASYGAYGVKKMYGKEVQGIIRSTFVISKEGKILQTFYNVKAKGHAEKVLEFVKSL</sequence>
<dbReference type="SUPFAM" id="SSF52833">
    <property type="entry name" value="Thioredoxin-like"/>
    <property type="match status" value="1"/>
</dbReference>
<evidence type="ECO:0000256" key="8">
    <source>
        <dbReference type="ARBA" id="ARBA00023284"/>
    </source>
</evidence>
<evidence type="ECO:0000256" key="9">
    <source>
        <dbReference type="ARBA" id="ARBA00032824"/>
    </source>
</evidence>
<accession>A0A3D8IZS7</accession>
<feature type="domain" description="Thioredoxin" evidence="16">
    <location>
        <begin position="3"/>
        <end position="154"/>
    </location>
</feature>
<organism evidence="17 18">
    <name type="scientific">Helicobacter brantae</name>
    <dbReference type="NCBI Taxonomy" id="375927"/>
    <lineage>
        <taxon>Bacteria</taxon>
        <taxon>Pseudomonadati</taxon>
        <taxon>Campylobacterota</taxon>
        <taxon>Epsilonproteobacteria</taxon>
        <taxon>Campylobacterales</taxon>
        <taxon>Helicobacteraceae</taxon>
        <taxon>Helicobacter</taxon>
    </lineage>
</organism>
<evidence type="ECO:0000256" key="14">
    <source>
        <dbReference type="ARBA" id="ARBA00078138"/>
    </source>
</evidence>
<evidence type="ECO:0000313" key="17">
    <source>
        <dbReference type="EMBL" id="RDU70593.1"/>
    </source>
</evidence>
<evidence type="ECO:0000256" key="7">
    <source>
        <dbReference type="ARBA" id="ARBA00023157"/>
    </source>
</evidence>
<dbReference type="InterPro" id="IPR024706">
    <property type="entry name" value="Peroxiredoxin_AhpC-typ"/>
</dbReference>
<comment type="similarity">
    <text evidence="10">Belongs to the peroxiredoxin family. BCP/PrxQ subfamily.</text>
</comment>
<comment type="catalytic activity">
    <reaction evidence="12">
        <text>a hydroperoxide + [thioredoxin]-dithiol = an alcohol + [thioredoxin]-disulfide + H2O</text>
        <dbReference type="Rhea" id="RHEA:62620"/>
        <dbReference type="Rhea" id="RHEA-COMP:10698"/>
        <dbReference type="Rhea" id="RHEA-COMP:10700"/>
        <dbReference type="ChEBI" id="CHEBI:15377"/>
        <dbReference type="ChEBI" id="CHEBI:29950"/>
        <dbReference type="ChEBI" id="CHEBI:30879"/>
        <dbReference type="ChEBI" id="CHEBI:35924"/>
        <dbReference type="ChEBI" id="CHEBI:50058"/>
        <dbReference type="EC" id="1.11.1.24"/>
    </reaction>
</comment>
<dbReference type="Pfam" id="PF00578">
    <property type="entry name" value="AhpC-TSA"/>
    <property type="match status" value="1"/>
</dbReference>
<dbReference type="PIRSF" id="PIRSF000239">
    <property type="entry name" value="AHPC"/>
    <property type="match status" value="1"/>
</dbReference>
<keyword evidence="18" id="KW-1185">Reference proteome</keyword>
<dbReference type="GO" id="GO:0008379">
    <property type="term" value="F:thioredoxin peroxidase activity"/>
    <property type="evidence" value="ECO:0007669"/>
    <property type="project" value="TreeGrafter"/>
</dbReference>
<dbReference type="PROSITE" id="PS51352">
    <property type="entry name" value="THIOREDOXIN_2"/>
    <property type="match status" value="1"/>
</dbReference>
<dbReference type="InterPro" id="IPR013766">
    <property type="entry name" value="Thioredoxin_domain"/>
</dbReference>
<evidence type="ECO:0000256" key="6">
    <source>
        <dbReference type="ARBA" id="ARBA00023002"/>
    </source>
</evidence>
<proteinExistence type="inferred from homology"/>
<dbReference type="EMBL" id="NXLV01000008">
    <property type="protein sequence ID" value="RDU70593.1"/>
    <property type="molecule type" value="Genomic_DNA"/>
</dbReference>
<dbReference type="FunFam" id="3.40.30.10:FF:000007">
    <property type="entry name" value="Thioredoxin-dependent thiol peroxidase"/>
    <property type="match status" value="1"/>
</dbReference>
<dbReference type="Proteomes" id="UP000257045">
    <property type="component" value="Unassembled WGS sequence"/>
</dbReference>
<evidence type="ECO:0000256" key="5">
    <source>
        <dbReference type="ARBA" id="ARBA00022862"/>
    </source>
</evidence>